<evidence type="ECO:0000313" key="2">
    <source>
        <dbReference type="Proteomes" id="UP000198942"/>
    </source>
</evidence>
<gene>
    <name evidence="1" type="ORF">SAMN05192574_106333</name>
</gene>
<protein>
    <submittedName>
        <fullName evidence="1">Uncharacterized protein</fullName>
    </submittedName>
</protein>
<organism evidence="1 2">
    <name type="scientific">Mucilaginibacter gossypiicola</name>
    <dbReference type="NCBI Taxonomy" id="551995"/>
    <lineage>
        <taxon>Bacteria</taxon>
        <taxon>Pseudomonadati</taxon>
        <taxon>Bacteroidota</taxon>
        <taxon>Sphingobacteriia</taxon>
        <taxon>Sphingobacteriales</taxon>
        <taxon>Sphingobacteriaceae</taxon>
        <taxon>Mucilaginibacter</taxon>
    </lineage>
</organism>
<dbReference type="STRING" id="551995.SAMN05192574_106333"/>
<dbReference type="AlphaFoldDB" id="A0A1H8NAC3"/>
<sequence>MKKIDKNTNEFNKELFLIKFELSFLIGIKFKALQYMYFFSHPTI</sequence>
<evidence type="ECO:0000313" key="1">
    <source>
        <dbReference type="EMBL" id="SEO26554.1"/>
    </source>
</evidence>
<accession>A0A1H8NAC3</accession>
<name>A0A1H8NAC3_9SPHI</name>
<proteinExistence type="predicted"/>
<reference evidence="2" key="1">
    <citation type="submission" date="2016-10" db="EMBL/GenBank/DDBJ databases">
        <authorList>
            <person name="Varghese N."/>
            <person name="Submissions S."/>
        </authorList>
    </citation>
    <scope>NUCLEOTIDE SEQUENCE [LARGE SCALE GENOMIC DNA]</scope>
    <source>
        <strain evidence="2">Gh-48</strain>
    </source>
</reference>
<dbReference type="Proteomes" id="UP000198942">
    <property type="component" value="Unassembled WGS sequence"/>
</dbReference>
<keyword evidence="2" id="KW-1185">Reference proteome</keyword>
<dbReference type="EMBL" id="FOCL01000006">
    <property type="protein sequence ID" value="SEO26554.1"/>
    <property type="molecule type" value="Genomic_DNA"/>
</dbReference>